<sequence length="400" mass="44428">VFKTAKQLLLLSVVSLVLLGAVQGSDNPGPSDVAIGPHKYNLFRWEVDHFLDKWVNKFQDILPWNSEPPRERRIGQAQEFFDLRSQIRDLERELADRNGPADIHERIDGLQRLVDDMQPDVEETIESEISSVLVEEGFSSRIGVIFPPVDTVFASSPGALIISPRDHIAQIESTLLKPGISGAVRGELEDLILREDNVSAIIVSTGGVATYPSVVSVSGSLRDALAITAHEWLHHWFFFQPVGQHFWDNADMTTINETAASIGGEIIGDRAFTAMTGEVVTREPSAEAEDPDAFDFEAAMRETLLIAEGLLAEGKIEEAESYMEERRQFIDDNGIFIRKINQAFFAFHGSYATSAASVSPIGDQLEELLDGTDSLEEFLKTIGEFSRFEDLPDYLRAGEF</sequence>
<protein>
    <submittedName>
        <fullName evidence="1">Uncharacterized protein</fullName>
    </submittedName>
</protein>
<organism evidence="1">
    <name type="scientific">marine metagenome</name>
    <dbReference type="NCBI Taxonomy" id="408172"/>
    <lineage>
        <taxon>unclassified sequences</taxon>
        <taxon>metagenomes</taxon>
        <taxon>ecological metagenomes</taxon>
    </lineage>
</organism>
<reference evidence="1" key="1">
    <citation type="submission" date="2018-05" db="EMBL/GenBank/DDBJ databases">
        <authorList>
            <person name="Lanie J.A."/>
            <person name="Ng W.-L."/>
            <person name="Kazmierczak K.M."/>
            <person name="Andrzejewski T.M."/>
            <person name="Davidsen T.M."/>
            <person name="Wayne K.J."/>
            <person name="Tettelin H."/>
            <person name="Glass J.I."/>
            <person name="Rusch D."/>
            <person name="Podicherti R."/>
            <person name="Tsui H.-C.T."/>
            <person name="Winkler M.E."/>
        </authorList>
    </citation>
    <scope>NUCLEOTIDE SEQUENCE</scope>
</reference>
<evidence type="ECO:0000313" key="1">
    <source>
        <dbReference type="EMBL" id="SUZ72889.1"/>
    </source>
</evidence>
<gene>
    <name evidence="1" type="ORF">METZ01_LOCUS25743</name>
</gene>
<proteinExistence type="predicted"/>
<dbReference type="AlphaFoldDB" id="A0A381Q3J3"/>
<accession>A0A381Q3J3</accession>
<dbReference type="EMBL" id="UINC01001161">
    <property type="protein sequence ID" value="SUZ72889.1"/>
    <property type="molecule type" value="Genomic_DNA"/>
</dbReference>
<name>A0A381Q3J3_9ZZZZ</name>
<feature type="non-terminal residue" evidence="1">
    <location>
        <position position="1"/>
    </location>
</feature>